<dbReference type="InterPro" id="IPR011333">
    <property type="entry name" value="SKP1/BTB/POZ_sf"/>
</dbReference>
<organism evidence="4 5">
    <name type="scientific">Dinothrombium tinctorium</name>
    <dbReference type="NCBI Taxonomy" id="1965070"/>
    <lineage>
        <taxon>Eukaryota</taxon>
        <taxon>Metazoa</taxon>
        <taxon>Ecdysozoa</taxon>
        <taxon>Arthropoda</taxon>
        <taxon>Chelicerata</taxon>
        <taxon>Arachnida</taxon>
        <taxon>Acari</taxon>
        <taxon>Acariformes</taxon>
        <taxon>Trombidiformes</taxon>
        <taxon>Prostigmata</taxon>
        <taxon>Anystina</taxon>
        <taxon>Parasitengona</taxon>
        <taxon>Trombidioidea</taxon>
        <taxon>Trombidiidae</taxon>
        <taxon>Dinothrombium</taxon>
    </lineage>
</organism>
<keyword evidence="5" id="KW-1185">Reference proteome</keyword>
<sequence length="201" mass="22788">MREVRRTSEASIVFESLSHNSTLLNGLNWMRSKSLLLDVTLVAGEDAFKAHRVVLASCSDYFRAMFTDNMKEANQNVIILNDVSSEGMRALIEYTYTSRVTLSLTNIENVLSAASHLQFLDVIEACSSYLEEQMNIDNCVDVATIAETYSLNSLKKKIYRFMSANLLRFSRTLEFQRLSSYQLEYLLASDFPVDCSEGDVL</sequence>
<accession>A0A3S3P221</accession>
<evidence type="ECO:0000313" key="5">
    <source>
        <dbReference type="Proteomes" id="UP000285301"/>
    </source>
</evidence>
<feature type="non-terminal residue" evidence="4">
    <location>
        <position position="201"/>
    </location>
</feature>
<dbReference type="Proteomes" id="UP000285301">
    <property type="component" value="Unassembled WGS sequence"/>
</dbReference>
<reference evidence="4 5" key="1">
    <citation type="journal article" date="2018" name="Gigascience">
        <title>Genomes of trombidid mites reveal novel predicted allergens and laterally-transferred genes associated with secondary metabolism.</title>
        <authorList>
            <person name="Dong X."/>
            <person name="Chaisiri K."/>
            <person name="Xia D."/>
            <person name="Armstrong S.D."/>
            <person name="Fang Y."/>
            <person name="Donnelly M.J."/>
            <person name="Kadowaki T."/>
            <person name="McGarry J.W."/>
            <person name="Darby A.C."/>
            <person name="Makepeace B.L."/>
        </authorList>
    </citation>
    <scope>NUCLEOTIDE SEQUENCE [LARGE SCALE GENOMIC DNA]</scope>
    <source>
        <strain evidence="4">UoL-WK</strain>
    </source>
</reference>
<dbReference type="Gene3D" id="1.25.40.420">
    <property type="match status" value="1"/>
</dbReference>
<name>A0A3S3P221_9ACAR</name>
<comment type="caution">
    <text evidence="4">The sequence shown here is derived from an EMBL/GenBank/DDBJ whole genome shotgun (WGS) entry which is preliminary data.</text>
</comment>
<gene>
    <name evidence="4" type="ORF">B4U79_03704</name>
</gene>
<dbReference type="Pfam" id="PF00651">
    <property type="entry name" value="BTB"/>
    <property type="match status" value="1"/>
</dbReference>
<keyword evidence="2" id="KW-0677">Repeat</keyword>
<dbReference type="AlphaFoldDB" id="A0A3S3P221"/>
<proteinExistence type="predicted"/>
<dbReference type="SUPFAM" id="SSF54695">
    <property type="entry name" value="POZ domain"/>
    <property type="match status" value="1"/>
</dbReference>
<evidence type="ECO:0000313" key="4">
    <source>
        <dbReference type="EMBL" id="RWS10345.1"/>
    </source>
</evidence>
<feature type="domain" description="BTB" evidence="3">
    <location>
        <begin position="37"/>
        <end position="104"/>
    </location>
</feature>
<dbReference type="Gene3D" id="3.30.710.10">
    <property type="entry name" value="Potassium Channel Kv1.1, Chain A"/>
    <property type="match status" value="1"/>
</dbReference>
<dbReference type="InterPro" id="IPR000210">
    <property type="entry name" value="BTB/POZ_dom"/>
</dbReference>
<dbReference type="PANTHER" id="PTHR45632:SF3">
    <property type="entry name" value="KELCH-LIKE PROTEIN 32"/>
    <property type="match status" value="1"/>
</dbReference>
<dbReference type="InterPro" id="IPR011705">
    <property type="entry name" value="BACK"/>
</dbReference>
<protein>
    <submittedName>
        <fullName evidence="4">Kelch-like protein 26</fullName>
    </submittedName>
</protein>
<dbReference type="OrthoDB" id="45365at2759"/>
<dbReference type="PROSITE" id="PS50097">
    <property type="entry name" value="BTB"/>
    <property type="match status" value="1"/>
</dbReference>
<evidence type="ECO:0000259" key="3">
    <source>
        <dbReference type="PROSITE" id="PS50097"/>
    </source>
</evidence>
<evidence type="ECO:0000256" key="2">
    <source>
        <dbReference type="ARBA" id="ARBA00022737"/>
    </source>
</evidence>
<dbReference type="STRING" id="1965070.A0A3S3P221"/>
<dbReference type="SMART" id="SM00225">
    <property type="entry name" value="BTB"/>
    <property type="match status" value="1"/>
</dbReference>
<keyword evidence="1" id="KW-0880">Kelch repeat</keyword>
<dbReference type="PANTHER" id="PTHR45632">
    <property type="entry name" value="LD33804P"/>
    <property type="match status" value="1"/>
</dbReference>
<dbReference type="Pfam" id="PF07707">
    <property type="entry name" value="BACK"/>
    <property type="match status" value="1"/>
</dbReference>
<dbReference type="EMBL" id="NCKU01002130">
    <property type="protein sequence ID" value="RWS10345.1"/>
    <property type="molecule type" value="Genomic_DNA"/>
</dbReference>
<evidence type="ECO:0000256" key="1">
    <source>
        <dbReference type="ARBA" id="ARBA00022441"/>
    </source>
</evidence>